<sequence>MNTIYSIRQPVTTFTSVTEENQINYQRIEQAIRYLEENFQRQPALEEVAEKIHVSPFHFQRMFTEWAGISPKRFLQFLTIDFLKEKLQESKNLVEAAEAAGLSSQSRVYDLFTTLEAVTPQEYKQRGSGIRIEYGFHETPFGKCLIGITERGICWLSFLTGEQDPRVELENMKHHWNNSVFHEDQFLTQAFIEKIFAPTATSQKLHLLVKGTNFQVKVWEALLRIPTGSVTTYQTIANSVNNPKALQAIGSAVGSNHIAYLIPCHRVIRKDGILGEYRWSSVKKKSIIGWEMAKAVGE</sequence>
<keyword evidence="6" id="KW-0804">Transcription</keyword>
<keyword evidence="7" id="KW-0234">DNA repair</keyword>
<evidence type="ECO:0000256" key="5">
    <source>
        <dbReference type="ARBA" id="ARBA00023015"/>
    </source>
</evidence>
<keyword evidence="11" id="KW-1185">Reference proteome</keyword>
<dbReference type="EMBL" id="FUZU01000002">
    <property type="protein sequence ID" value="SKC77273.1"/>
    <property type="molecule type" value="Genomic_DNA"/>
</dbReference>
<dbReference type="SUPFAM" id="SSF46767">
    <property type="entry name" value="Methylated DNA-protein cysteine methyltransferase, C-terminal domain"/>
    <property type="match status" value="1"/>
</dbReference>
<evidence type="ECO:0000256" key="8">
    <source>
        <dbReference type="ARBA" id="ARBA00049348"/>
    </source>
</evidence>
<dbReference type="SMART" id="SM00342">
    <property type="entry name" value="HTH_ARAC"/>
    <property type="match status" value="1"/>
</dbReference>
<dbReference type="InterPro" id="IPR036631">
    <property type="entry name" value="MGMT_N_sf"/>
</dbReference>
<dbReference type="SUPFAM" id="SSF46689">
    <property type="entry name" value="Homeodomain-like"/>
    <property type="match status" value="1"/>
</dbReference>
<dbReference type="Gene3D" id="3.30.160.70">
    <property type="entry name" value="Methylated DNA-protein cysteine methyltransferase domain"/>
    <property type="match status" value="1"/>
</dbReference>
<dbReference type="GO" id="GO:0003700">
    <property type="term" value="F:DNA-binding transcription factor activity"/>
    <property type="evidence" value="ECO:0007669"/>
    <property type="project" value="InterPro"/>
</dbReference>
<dbReference type="GO" id="GO:0032259">
    <property type="term" value="P:methylation"/>
    <property type="evidence" value="ECO:0007669"/>
    <property type="project" value="UniProtKB-KW"/>
</dbReference>
<keyword evidence="5" id="KW-0805">Transcription regulation</keyword>
<proteinExistence type="predicted"/>
<evidence type="ECO:0000256" key="7">
    <source>
        <dbReference type="ARBA" id="ARBA00023204"/>
    </source>
</evidence>
<dbReference type="Gene3D" id="1.10.10.10">
    <property type="entry name" value="Winged helix-like DNA-binding domain superfamily/Winged helix DNA-binding domain"/>
    <property type="match status" value="1"/>
</dbReference>
<dbReference type="Pfam" id="PF01035">
    <property type="entry name" value="DNA_binding_1"/>
    <property type="match status" value="1"/>
</dbReference>
<dbReference type="Gene3D" id="1.10.10.60">
    <property type="entry name" value="Homeodomain-like"/>
    <property type="match status" value="1"/>
</dbReference>
<evidence type="ECO:0000256" key="2">
    <source>
        <dbReference type="ARBA" id="ARBA00022603"/>
    </source>
</evidence>
<dbReference type="CDD" id="cd06445">
    <property type="entry name" value="ATase"/>
    <property type="match status" value="1"/>
</dbReference>
<keyword evidence="4" id="KW-0227">DNA damage</keyword>
<evidence type="ECO:0000256" key="4">
    <source>
        <dbReference type="ARBA" id="ARBA00022763"/>
    </source>
</evidence>
<evidence type="ECO:0000313" key="10">
    <source>
        <dbReference type="EMBL" id="SKC77273.1"/>
    </source>
</evidence>
<dbReference type="InterPro" id="IPR001497">
    <property type="entry name" value="MethylDNA_cys_MeTrfase_AS"/>
</dbReference>
<keyword evidence="2 10" id="KW-0489">Methyltransferase</keyword>
<evidence type="ECO:0000256" key="3">
    <source>
        <dbReference type="ARBA" id="ARBA00022679"/>
    </source>
</evidence>
<dbReference type="GO" id="GO:0006281">
    <property type="term" value="P:DNA repair"/>
    <property type="evidence" value="ECO:0007669"/>
    <property type="project" value="UniProtKB-KW"/>
</dbReference>
<dbReference type="Pfam" id="PF12833">
    <property type="entry name" value="HTH_18"/>
    <property type="match status" value="1"/>
</dbReference>
<organism evidence="10 11">
    <name type="scientific">Ohtaekwangia koreensis</name>
    <dbReference type="NCBI Taxonomy" id="688867"/>
    <lineage>
        <taxon>Bacteria</taxon>
        <taxon>Pseudomonadati</taxon>
        <taxon>Bacteroidota</taxon>
        <taxon>Cytophagia</taxon>
        <taxon>Cytophagales</taxon>
        <taxon>Fulvivirgaceae</taxon>
        <taxon>Ohtaekwangia</taxon>
    </lineage>
</organism>
<dbReference type="SUPFAM" id="SSF53155">
    <property type="entry name" value="Methylated DNA-protein cysteine methyltransferase domain"/>
    <property type="match status" value="1"/>
</dbReference>
<dbReference type="PANTHER" id="PTHR10815:SF13">
    <property type="entry name" value="METHYLATED-DNA--PROTEIN-CYSTEINE METHYLTRANSFERASE"/>
    <property type="match status" value="1"/>
</dbReference>
<dbReference type="RefSeq" id="WP_079688063.1">
    <property type="nucleotide sequence ID" value="NZ_FUZU01000002.1"/>
</dbReference>
<dbReference type="PROSITE" id="PS01124">
    <property type="entry name" value="HTH_ARAC_FAMILY_2"/>
    <property type="match status" value="1"/>
</dbReference>
<dbReference type="InterPro" id="IPR014048">
    <property type="entry name" value="MethylDNA_cys_MeTrfase_DNA-bd"/>
</dbReference>
<evidence type="ECO:0000256" key="6">
    <source>
        <dbReference type="ARBA" id="ARBA00023163"/>
    </source>
</evidence>
<dbReference type="InterPro" id="IPR009057">
    <property type="entry name" value="Homeodomain-like_sf"/>
</dbReference>
<evidence type="ECO:0000256" key="1">
    <source>
        <dbReference type="ARBA" id="ARBA00001286"/>
    </source>
</evidence>
<name>A0A1T5LMK8_9BACT</name>
<dbReference type="Proteomes" id="UP000190961">
    <property type="component" value="Unassembled WGS sequence"/>
</dbReference>
<dbReference type="AlphaFoldDB" id="A0A1T5LMK8"/>
<dbReference type="InterPro" id="IPR036388">
    <property type="entry name" value="WH-like_DNA-bd_sf"/>
</dbReference>
<reference evidence="10 11" key="1">
    <citation type="submission" date="2017-02" db="EMBL/GenBank/DDBJ databases">
        <authorList>
            <person name="Peterson S.W."/>
        </authorList>
    </citation>
    <scope>NUCLEOTIDE SEQUENCE [LARGE SCALE GENOMIC DNA]</scope>
    <source>
        <strain evidence="10 11">DSM 25262</strain>
    </source>
</reference>
<dbReference type="NCBIfam" id="TIGR00589">
    <property type="entry name" value="ogt"/>
    <property type="match status" value="1"/>
</dbReference>
<dbReference type="STRING" id="688867.SAMN05660236_3551"/>
<dbReference type="GO" id="GO:0043565">
    <property type="term" value="F:sequence-specific DNA binding"/>
    <property type="evidence" value="ECO:0007669"/>
    <property type="project" value="InterPro"/>
</dbReference>
<dbReference type="InterPro" id="IPR018060">
    <property type="entry name" value="HTH_AraC"/>
</dbReference>
<dbReference type="PROSITE" id="PS00374">
    <property type="entry name" value="MGMT"/>
    <property type="match status" value="1"/>
</dbReference>
<comment type="catalytic activity">
    <reaction evidence="1">
        <text>a 4-O-methyl-thymidine in DNA + L-cysteinyl-[protein] = a thymidine in DNA + S-methyl-L-cysteinyl-[protein]</text>
        <dbReference type="Rhea" id="RHEA:53428"/>
        <dbReference type="Rhea" id="RHEA-COMP:10131"/>
        <dbReference type="Rhea" id="RHEA-COMP:10132"/>
        <dbReference type="Rhea" id="RHEA-COMP:13555"/>
        <dbReference type="Rhea" id="RHEA-COMP:13556"/>
        <dbReference type="ChEBI" id="CHEBI:29950"/>
        <dbReference type="ChEBI" id="CHEBI:82612"/>
        <dbReference type="ChEBI" id="CHEBI:137386"/>
        <dbReference type="ChEBI" id="CHEBI:137387"/>
        <dbReference type="EC" id="2.1.1.63"/>
    </reaction>
</comment>
<accession>A0A1T5LMK8</accession>
<dbReference type="PANTHER" id="PTHR10815">
    <property type="entry name" value="METHYLATED-DNA--PROTEIN-CYSTEINE METHYLTRANSFERASE"/>
    <property type="match status" value="1"/>
</dbReference>
<keyword evidence="3 10" id="KW-0808">Transferase</keyword>
<comment type="catalytic activity">
    <reaction evidence="8">
        <text>a 6-O-methyl-2'-deoxyguanosine in DNA + L-cysteinyl-[protein] = S-methyl-L-cysteinyl-[protein] + a 2'-deoxyguanosine in DNA</text>
        <dbReference type="Rhea" id="RHEA:24000"/>
        <dbReference type="Rhea" id="RHEA-COMP:10131"/>
        <dbReference type="Rhea" id="RHEA-COMP:10132"/>
        <dbReference type="Rhea" id="RHEA-COMP:11367"/>
        <dbReference type="Rhea" id="RHEA-COMP:11368"/>
        <dbReference type="ChEBI" id="CHEBI:29950"/>
        <dbReference type="ChEBI" id="CHEBI:82612"/>
        <dbReference type="ChEBI" id="CHEBI:85445"/>
        <dbReference type="ChEBI" id="CHEBI:85448"/>
        <dbReference type="EC" id="2.1.1.63"/>
    </reaction>
</comment>
<evidence type="ECO:0000313" key="11">
    <source>
        <dbReference type="Proteomes" id="UP000190961"/>
    </source>
</evidence>
<protein>
    <submittedName>
        <fullName evidence="10">AraC family transcriptional regulator, regulatory protein of adaptative response / methylated-DNA-[protein]-cysteine methyltransferase</fullName>
    </submittedName>
</protein>
<evidence type="ECO:0000259" key="9">
    <source>
        <dbReference type="PROSITE" id="PS01124"/>
    </source>
</evidence>
<dbReference type="GO" id="GO:0003908">
    <property type="term" value="F:methylated-DNA-[protein]-cysteine S-methyltransferase activity"/>
    <property type="evidence" value="ECO:0007669"/>
    <property type="project" value="UniProtKB-EC"/>
</dbReference>
<dbReference type="OrthoDB" id="9802228at2"/>
<dbReference type="InterPro" id="IPR036217">
    <property type="entry name" value="MethylDNA_cys_MeTrfase_DNAb"/>
</dbReference>
<gene>
    <name evidence="10" type="ORF">SAMN05660236_3551</name>
</gene>
<feature type="domain" description="HTH araC/xylS-type" evidence="9">
    <location>
        <begin position="29"/>
        <end position="126"/>
    </location>
</feature>